<evidence type="ECO:0000259" key="1">
    <source>
        <dbReference type="Pfam" id="PF22768"/>
    </source>
</evidence>
<protein>
    <recommendedName>
        <fullName evidence="1">Siphovirus-type tail component C-terminal domain-containing protein</fullName>
    </recommendedName>
</protein>
<evidence type="ECO:0000313" key="2">
    <source>
        <dbReference type="EMBL" id="GAS82382.1"/>
    </source>
</evidence>
<comment type="caution">
    <text evidence="2">The sequence shown here is derived from an EMBL/GenBank/DDBJ whole genome shotgun (WGS) entry which is preliminary data.</text>
</comment>
<dbReference type="Gene3D" id="2.60.120.860">
    <property type="match status" value="1"/>
</dbReference>
<proteinExistence type="predicted"/>
<gene>
    <name evidence="2" type="ORF">PAHA3_2456</name>
</gene>
<accession>A0A117I1M6</accession>
<evidence type="ECO:0000313" key="3">
    <source>
        <dbReference type="Proteomes" id="UP000069697"/>
    </source>
</evidence>
<dbReference type="EMBL" id="BCNV01000001">
    <property type="protein sequence ID" value="GAS82382.1"/>
    <property type="molecule type" value="Genomic_DNA"/>
</dbReference>
<reference evidence="3" key="2">
    <citation type="submission" date="2016-01" db="EMBL/GenBank/DDBJ databases">
        <title>Draft Genome Sequence of Paenibacillus amylolyticus Heshi-A3 that Was Isolated from Fermented Rice Bran with Aging Salted Mackerel, Which Was Named Heshiko as Traditional Fermented Seafood in Japan.</title>
        <authorList>
            <person name="Akuzawa S."/>
            <person name="Nakagawa J."/>
            <person name="Kanekatsu T."/>
            <person name="Kubota E."/>
            <person name="Ohtake R."/>
            <person name="Suzuki T."/>
            <person name="Kanesaki Y."/>
        </authorList>
    </citation>
    <scope>NUCLEOTIDE SEQUENCE [LARGE SCALE GENOMIC DNA]</scope>
    <source>
        <strain evidence="3">Heshi-A3</strain>
    </source>
</reference>
<dbReference type="Proteomes" id="UP000069697">
    <property type="component" value="Unassembled WGS sequence"/>
</dbReference>
<dbReference type="InterPro" id="IPR054738">
    <property type="entry name" value="Siphovirus-type_tail_C"/>
</dbReference>
<name>A0A117I1M6_PAEAM</name>
<organism evidence="2 3">
    <name type="scientific">Paenibacillus amylolyticus</name>
    <dbReference type="NCBI Taxonomy" id="1451"/>
    <lineage>
        <taxon>Bacteria</taxon>
        <taxon>Bacillati</taxon>
        <taxon>Bacillota</taxon>
        <taxon>Bacilli</taxon>
        <taxon>Bacillales</taxon>
        <taxon>Paenibacillaceae</taxon>
        <taxon>Paenibacillus</taxon>
    </lineage>
</organism>
<dbReference type="RefSeq" id="WP_062834935.1">
    <property type="nucleotide sequence ID" value="NZ_BCNV01000001.1"/>
</dbReference>
<dbReference type="Pfam" id="PF22768">
    <property type="entry name" value="SPP1_Dit"/>
    <property type="match status" value="1"/>
</dbReference>
<sequence length="183" mass="20923">MFGGGFNEIEFNTGGGVNIIDMSAHLSGGAQMYTKRDGDEYELEYSMEMSLSSELSGEARVEADFIREYVLEALPMSGEARLQADFVRELRFSSQMSGEARLFAEASRFHVDYIEFEDVFNPGDQIIIDTDKFKITRNGQNVSHLYDGDFFYLNLGENNLTWTDPETGRTVLMRITHRDKFLY</sequence>
<reference evidence="2 3" key="1">
    <citation type="journal article" date="2016" name="Genome Announc.">
        <title>Draft Genome Sequence of Paenibacillus amylolyticus Heshi-A3, Isolated from Fermented Rice Bran in a Japanese Fermented Seafood Dish.</title>
        <authorList>
            <person name="Akuzawa S."/>
            <person name="Nagaoka J."/>
            <person name="Kanekatsu M."/>
            <person name="Kubota E."/>
            <person name="Ohtake R."/>
            <person name="Suzuki T."/>
            <person name="Kanesaki Y."/>
        </authorList>
    </citation>
    <scope>NUCLEOTIDE SEQUENCE [LARGE SCALE GENOMIC DNA]</scope>
    <source>
        <strain evidence="2 3">Heshi-A3</strain>
    </source>
</reference>
<feature type="domain" description="Siphovirus-type tail component C-terminal" evidence="1">
    <location>
        <begin position="100"/>
        <end position="167"/>
    </location>
</feature>
<dbReference type="AlphaFoldDB" id="A0A117I1M6"/>